<evidence type="ECO:0000256" key="3">
    <source>
        <dbReference type="ARBA" id="ARBA00023015"/>
    </source>
</evidence>
<evidence type="ECO:0000256" key="7">
    <source>
        <dbReference type="ARBA" id="ARBA00023242"/>
    </source>
</evidence>
<dbReference type="Pfam" id="PF00046">
    <property type="entry name" value="Homeodomain"/>
    <property type="match status" value="1"/>
</dbReference>
<dbReference type="EMBL" id="JAUJYO010000020">
    <property type="protein sequence ID" value="KAK1286840.1"/>
    <property type="molecule type" value="Genomic_DNA"/>
</dbReference>
<feature type="region of interest" description="Disordered" evidence="11">
    <location>
        <begin position="1"/>
        <end position="28"/>
    </location>
</feature>
<comment type="similarity">
    <text evidence="2">Belongs to the HD-ZIP homeobox family. Class II subfamily.</text>
</comment>
<keyword evidence="4 8" id="KW-0238">DNA-binding</keyword>
<protein>
    <submittedName>
        <fullName evidence="13">Homeobox-leucine zipper protein HAT14</fullName>
    </submittedName>
</protein>
<evidence type="ECO:0000256" key="10">
    <source>
        <dbReference type="SAM" id="Coils"/>
    </source>
</evidence>
<evidence type="ECO:0000313" key="15">
    <source>
        <dbReference type="Proteomes" id="UP001180020"/>
    </source>
</evidence>
<evidence type="ECO:0000256" key="11">
    <source>
        <dbReference type="SAM" id="MobiDB-lite"/>
    </source>
</evidence>
<dbReference type="PROSITE" id="PS00027">
    <property type="entry name" value="HOMEOBOX_1"/>
    <property type="match status" value="1"/>
</dbReference>
<evidence type="ECO:0000256" key="1">
    <source>
        <dbReference type="ARBA" id="ARBA00004123"/>
    </source>
</evidence>
<evidence type="ECO:0000256" key="6">
    <source>
        <dbReference type="ARBA" id="ARBA00023163"/>
    </source>
</evidence>
<keyword evidence="7 8" id="KW-0539">Nucleus</keyword>
<dbReference type="EMBL" id="JAUJYO010000020">
    <property type="protein sequence ID" value="KAK1285932.1"/>
    <property type="molecule type" value="Genomic_DNA"/>
</dbReference>
<organism evidence="13 15">
    <name type="scientific">Acorus calamus</name>
    <name type="common">Sweet flag</name>
    <dbReference type="NCBI Taxonomy" id="4465"/>
    <lineage>
        <taxon>Eukaryota</taxon>
        <taxon>Viridiplantae</taxon>
        <taxon>Streptophyta</taxon>
        <taxon>Embryophyta</taxon>
        <taxon>Tracheophyta</taxon>
        <taxon>Spermatophyta</taxon>
        <taxon>Magnoliopsida</taxon>
        <taxon>Liliopsida</taxon>
        <taxon>Acoraceae</taxon>
        <taxon>Acorus</taxon>
    </lineage>
</organism>
<keyword evidence="6" id="KW-0804">Transcription</keyword>
<dbReference type="InterPro" id="IPR001356">
    <property type="entry name" value="HD"/>
</dbReference>
<name>A0AAV9CAY2_ACOCL</name>
<accession>A0AAV9CAY2</accession>
<proteinExistence type="inferred from homology"/>
<dbReference type="InterPro" id="IPR050762">
    <property type="entry name" value="HD-ZIP_Homeobox_LZ_Class_II"/>
</dbReference>
<dbReference type="InterPro" id="IPR017970">
    <property type="entry name" value="Homeobox_CS"/>
</dbReference>
<dbReference type="GO" id="GO:0000981">
    <property type="term" value="F:DNA-binding transcription factor activity, RNA polymerase II-specific"/>
    <property type="evidence" value="ECO:0007669"/>
    <property type="project" value="InterPro"/>
</dbReference>
<evidence type="ECO:0000256" key="4">
    <source>
        <dbReference type="ARBA" id="ARBA00023125"/>
    </source>
</evidence>
<dbReference type="PROSITE" id="PS50071">
    <property type="entry name" value="HOMEOBOX_2"/>
    <property type="match status" value="1"/>
</dbReference>
<comment type="caution">
    <text evidence="13">The sequence shown here is derived from an EMBL/GenBank/DDBJ whole genome shotgun (WGS) entry which is preliminary data.</text>
</comment>
<keyword evidence="10" id="KW-0175">Coiled coil</keyword>
<evidence type="ECO:0000256" key="2">
    <source>
        <dbReference type="ARBA" id="ARBA00006074"/>
    </source>
</evidence>
<reference evidence="13" key="1">
    <citation type="journal article" date="2023" name="Nat. Commun.">
        <title>Diploid and tetraploid genomes of Acorus and the evolution of monocots.</title>
        <authorList>
            <person name="Ma L."/>
            <person name="Liu K.W."/>
            <person name="Li Z."/>
            <person name="Hsiao Y.Y."/>
            <person name="Qi Y."/>
            <person name="Fu T."/>
            <person name="Tang G.D."/>
            <person name="Zhang D."/>
            <person name="Sun W.H."/>
            <person name="Liu D.K."/>
            <person name="Li Y."/>
            <person name="Chen G.Z."/>
            <person name="Liu X.D."/>
            <person name="Liao X.Y."/>
            <person name="Jiang Y.T."/>
            <person name="Yu X."/>
            <person name="Hao Y."/>
            <person name="Huang J."/>
            <person name="Zhao X.W."/>
            <person name="Ke S."/>
            <person name="Chen Y.Y."/>
            <person name="Wu W.L."/>
            <person name="Hsu J.L."/>
            <person name="Lin Y.F."/>
            <person name="Huang M.D."/>
            <person name="Li C.Y."/>
            <person name="Huang L."/>
            <person name="Wang Z.W."/>
            <person name="Zhao X."/>
            <person name="Zhong W.Y."/>
            <person name="Peng D.H."/>
            <person name="Ahmad S."/>
            <person name="Lan S."/>
            <person name="Zhang J.S."/>
            <person name="Tsai W.C."/>
            <person name="Van de Peer Y."/>
            <person name="Liu Z.J."/>
        </authorList>
    </citation>
    <scope>NUCLEOTIDE SEQUENCE</scope>
    <source>
        <strain evidence="13">CP</strain>
    </source>
</reference>
<reference evidence="13" key="2">
    <citation type="submission" date="2023-06" db="EMBL/GenBank/DDBJ databases">
        <authorList>
            <person name="Ma L."/>
            <person name="Liu K.-W."/>
            <person name="Li Z."/>
            <person name="Hsiao Y.-Y."/>
            <person name="Qi Y."/>
            <person name="Fu T."/>
            <person name="Tang G."/>
            <person name="Zhang D."/>
            <person name="Sun W.-H."/>
            <person name="Liu D.-K."/>
            <person name="Li Y."/>
            <person name="Chen G.-Z."/>
            <person name="Liu X.-D."/>
            <person name="Liao X.-Y."/>
            <person name="Jiang Y.-T."/>
            <person name="Yu X."/>
            <person name="Hao Y."/>
            <person name="Huang J."/>
            <person name="Zhao X.-W."/>
            <person name="Ke S."/>
            <person name="Chen Y.-Y."/>
            <person name="Wu W.-L."/>
            <person name="Hsu J.-L."/>
            <person name="Lin Y.-F."/>
            <person name="Huang M.-D."/>
            <person name="Li C.-Y."/>
            <person name="Huang L."/>
            <person name="Wang Z.-W."/>
            <person name="Zhao X."/>
            <person name="Zhong W.-Y."/>
            <person name="Peng D.-H."/>
            <person name="Ahmad S."/>
            <person name="Lan S."/>
            <person name="Zhang J.-S."/>
            <person name="Tsai W.-C."/>
            <person name="Van De Peer Y."/>
            <person name="Liu Z.-J."/>
        </authorList>
    </citation>
    <scope>NUCLEOTIDE SEQUENCE</scope>
    <source>
        <strain evidence="13">CP</strain>
        <tissue evidence="13">Leaves</tissue>
    </source>
</reference>
<keyword evidence="15" id="KW-1185">Reference proteome</keyword>
<dbReference type="SMART" id="SM00340">
    <property type="entry name" value="HALZ"/>
    <property type="match status" value="1"/>
</dbReference>
<dbReference type="SUPFAM" id="SSF46689">
    <property type="entry name" value="Homeodomain-like"/>
    <property type="match status" value="1"/>
</dbReference>
<evidence type="ECO:0000313" key="14">
    <source>
        <dbReference type="EMBL" id="KAK1286840.1"/>
    </source>
</evidence>
<dbReference type="Proteomes" id="UP001180020">
    <property type="component" value="Unassembled WGS sequence"/>
</dbReference>
<gene>
    <name evidence="13" type="primary">HAT14</name>
    <name evidence="14" type="ORF">QJS10_CPB20g01155</name>
    <name evidence="13" type="ORF">QJS10_CPB20g01161</name>
</gene>
<comment type="subcellular location">
    <subcellularLocation>
        <location evidence="1 8 9">Nucleus</location>
    </subcellularLocation>
</comment>
<evidence type="ECO:0000256" key="8">
    <source>
        <dbReference type="PROSITE-ProRule" id="PRU00108"/>
    </source>
</evidence>
<keyword evidence="3" id="KW-0805">Transcription regulation</keyword>
<dbReference type="CDD" id="cd00086">
    <property type="entry name" value="homeodomain"/>
    <property type="match status" value="1"/>
</dbReference>
<sequence>MELTLPVGGGQCSFYRSTGENVGRESEDHLSLQLELKLSWSNELDVNAVPQKSDHDGEASRSSSTNHALTDAEAEKGSSKCSEDDKEGGGGATKTRQKKLRLSKEQSCYLEDSFEEHTTLSPKQKNAIAKQLNLRPRQVEVWFQNRRARTKLKQTELDYERLKQRCENLTTENQRLRRELQELRALRAPTHRANGPPTALCVCPSCEKATPTTGDDGKRLGGYLGFPIKLKRQLC</sequence>
<dbReference type="InterPro" id="IPR003106">
    <property type="entry name" value="Leu_zip_homeo"/>
</dbReference>
<dbReference type="GO" id="GO:0043565">
    <property type="term" value="F:sequence-specific DNA binding"/>
    <property type="evidence" value="ECO:0007669"/>
    <property type="project" value="InterPro"/>
</dbReference>
<dbReference type="InterPro" id="IPR009057">
    <property type="entry name" value="Homeodomain-like_sf"/>
</dbReference>
<keyword evidence="5 8" id="KW-0371">Homeobox</keyword>
<dbReference type="GO" id="GO:0005634">
    <property type="term" value="C:nucleus"/>
    <property type="evidence" value="ECO:0007669"/>
    <property type="project" value="UniProtKB-SubCell"/>
</dbReference>
<dbReference type="Gene3D" id="1.10.10.60">
    <property type="entry name" value="Homeodomain-like"/>
    <property type="match status" value="1"/>
</dbReference>
<dbReference type="Pfam" id="PF02183">
    <property type="entry name" value="HALZ"/>
    <property type="match status" value="1"/>
</dbReference>
<feature type="DNA-binding region" description="Homeobox" evidence="8">
    <location>
        <begin position="95"/>
        <end position="154"/>
    </location>
</feature>
<dbReference type="AlphaFoldDB" id="A0AAV9CAY2"/>
<feature type="region of interest" description="Disordered" evidence="11">
    <location>
        <begin position="47"/>
        <end position="99"/>
    </location>
</feature>
<dbReference type="SMART" id="SM00389">
    <property type="entry name" value="HOX"/>
    <property type="match status" value="1"/>
</dbReference>
<dbReference type="PANTHER" id="PTHR45714">
    <property type="entry name" value="HOMEOBOX-LEUCINE ZIPPER PROTEIN HAT14"/>
    <property type="match status" value="1"/>
</dbReference>
<evidence type="ECO:0000256" key="5">
    <source>
        <dbReference type="ARBA" id="ARBA00023155"/>
    </source>
</evidence>
<feature type="compositionally biased region" description="Basic and acidic residues" evidence="11">
    <location>
        <begin position="73"/>
        <end position="83"/>
    </location>
</feature>
<feature type="coiled-coil region" evidence="10">
    <location>
        <begin position="145"/>
        <end position="186"/>
    </location>
</feature>
<dbReference type="CDD" id="cd14686">
    <property type="entry name" value="bZIP"/>
    <property type="match status" value="1"/>
</dbReference>
<feature type="domain" description="Homeobox" evidence="12">
    <location>
        <begin position="93"/>
        <end position="153"/>
    </location>
</feature>
<evidence type="ECO:0000256" key="9">
    <source>
        <dbReference type="RuleBase" id="RU000682"/>
    </source>
</evidence>
<evidence type="ECO:0000259" key="12">
    <source>
        <dbReference type="PROSITE" id="PS50071"/>
    </source>
</evidence>
<evidence type="ECO:0000313" key="13">
    <source>
        <dbReference type="EMBL" id="KAK1285932.1"/>
    </source>
</evidence>
<dbReference type="PANTHER" id="PTHR45714:SF34">
    <property type="entry name" value="HOMEOBOX-LEUCINE ZIPPER PROTEIN HAT9"/>
    <property type="match status" value="1"/>
</dbReference>